<dbReference type="Gene3D" id="3.30.1380.10">
    <property type="match status" value="1"/>
</dbReference>
<evidence type="ECO:0000256" key="5">
    <source>
        <dbReference type="ARBA" id="ARBA00022729"/>
    </source>
</evidence>
<comment type="cofactor">
    <cofactor evidence="1">
        <name>Zn(2+)</name>
        <dbReference type="ChEBI" id="CHEBI:29105"/>
    </cofactor>
</comment>
<organism evidence="13 14">
    <name type="scientific">Inquilinus limosus</name>
    <dbReference type="NCBI Taxonomy" id="171674"/>
    <lineage>
        <taxon>Bacteria</taxon>
        <taxon>Pseudomonadati</taxon>
        <taxon>Pseudomonadota</taxon>
        <taxon>Alphaproteobacteria</taxon>
        <taxon>Rhodospirillales</taxon>
        <taxon>Rhodospirillaceae</taxon>
        <taxon>Inquilinus</taxon>
    </lineage>
</organism>
<evidence type="ECO:0000256" key="10">
    <source>
        <dbReference type="ARBA" id="ARBA00093448"/>
    </source>
</evidence>
<dbReference type="Proteomes" id="UP000196655">
    <property type="component" value="Unassembled WGS sequence"/>
</dbReference>
<protein>
    <recommendedName>
        <fullName evidence="11">Murein endopeptidase K</fullName>
    </recommendedName>
</protein>
<dbReference type="GO" id="GO:0071555">
    <property type="term" value="P:cell wall organization"/>
    <property type="evidence" value="ECO:0007669"/>
    <property type="project" value="UniProtKB-KW"/>
</dbReference>
<dbReference type="GO" id="GO:0006508">
    <property type="term" value="P:proteolysis"/>
    <property type="evidence" value="ECO:0007669"/>
    <property type="project" value="UniProtKB-KW"/>
</dbReference>
<keyword evidence="8" id="KW-0482">Metalloprotease</keyword>
<comment type="pathway">
    <text evidence="2">Cell wall biogenesis; cell wall polysaccharide biosynthesis.</text>
</comment>
<evidence type="ECO:0000256" key="6">
    <source>
        <dbReference type="ARBA" id="ARBA00022801"/>
    </source>
</evidence>
<evidence type="ECO:0000256" key="9">
    <source>
        <dbReference type="ARBA" id="ARBA00023316"/>
    </source>
</evidence>
<evidence type="ECO:0000256" key="7">
    <source>
        <dbReference type="ARBA" id="ARBA00022833"/>
    </source>
</evidence>
<gene>
    <name evidence="13" type="ORF">BWR60_06695</name>
</gene>
<feature type="chain" id="PRO_5013120841" description="Murein endopeptidase K" evidence="12">
    <location>
        <begin position="37"/>
        <end position="185"/>
    </location>
</feature>
<dbReference type="InterPro" id="IPR006311">
    <property type="entry name" value="TAT_signal"/>
</dbReference>
<evidence type="ECO:0000256" key="8">
    <source>
        <dbReference type="ARBA" id="ARBA00023049"/>
    </source>
</evidence>
<dbReference type="OrthoDB" id="9782994at2"/>
<keyword evidence="6" id="KW-0378">Hydrolase</keyword>
<keyword evidence="5 12" id="KW-0732">Signal</keyword>
<keyword evidence="14" id="KW-1185">Reference proteome</keyword>
<keyword evidence="7" id="KW-0862">Zinc</keyword>
<evidence type="ECO:0000256" key="12">
    <source>
        <dbReference type="SAM" id="SignalP"/>
    </source>
</evidence>
<sequence>MLGAAGTMQRRQFLRMSAGAVAAAAVAPIAPLSALAATNRRTLHLYDAHNLVEIKEEYFADGWYNPDVLAKFNYFLRDWRSDEVRVMDPKLLDILNALQRKGGSDEPIHVVCGYRSRATNAMLARRSRGVARNSLHIQGQAADIFMPNMSLASLRRNAVDMQAGGVGYYPRSNFVHVDTGDIRTW</sequence>
<keyword evidence="9" id="KW-0961">Cell wall biogenesis/degradation</keyword>
<evidence type="ECO:0000313" key="13">
    <source>
        <dbReference type="EMBL" id="OWJ67893.1"/>
    </source>
</evidence>
<dbReference type="CDD" id="cd14844">
    <property type="entry name" value="Zn-DD-carboxypeptidase_like"/>
    <property type="match status" value="1"/>
</dbReference>
<keyword evidence="4" id="KW-0479">Metal-binding</keyword>
<dbReference type="PANTHER" id="PTHR37425">
    <property type="match status" value="1"/>
</dbReference>
<dbReference type="GO" id="GO:0046872">
    <property type="term" value="F:metal ion binding"/>
    <property type="evidence" value="ECO:0007669"/>
    <property type="project" value="UniProtKB-KW"/>
</dbReference>
<dbReference type="EMBL" id="NHON01000009">
    <property type="protein sequence ID" value="OWJ67893.1"/>
    <property type="molecule type" value="Genomic_DNA"/>
</dbReference>
<proteinExistence type="inferred from homology"/>
<feature type="signal peptide" evidence="12">
    <location>
        <begin position="1"/>
        <end position="36"/>
    </location>
</feature>
<comment type="caution">
    <text evidence="13">The sequence shown here is derived from an EMBL/GenBank/DDBJ whole genome shotgun (WGS) entry which is preliminary data.</text>
</comment>
<dbReference type="InterPro" id="IPR010275">
    <property type="entry name" value="MepK"/>
</dbReference>
<evidence type="ECO:0000313" key="14">
    <source>
        <dbReference type="Proteomes" id="UP000196655"/>
    </source>
</evidence>
<keyword evidence="3" id="KW-0645">Protease</keyword>
<dbReference type="PANTHER" id="PTHR37425:SF1">
    <property type="entry name" value="OUTER MEMBRANE PROTEIN"/>
    <property type="match status" value="1"/>
</dbReference>
<evidence type="ECO:0000256" key="11">
    <source>
        <dbReference type="ARBA" id="ARBA00093666"/>
    </source>
</evidence>
<name>A0A211ZRJ7_9PROT</name>
<dbReference type="Pfam" id="PF05951">
    <property type="entry name" value="Peptidase_M15_2"/>
    <property type="match status" value="1"/>
</dbReference>
<evidence type="ECO:0000256" key="3">
    <source>
        <dbReference type="ARBA" id="ARBA00022670"/>
    </source>
</evidence>
<evidence type="ECO:0000256" key="4">
    <source>
        <dbReference type="ARBA" id="ARBA00022723"/>
    </source>
</evidence>
<accession>A0A211ZRJ7</accession>
<evidence type="ECO:0000256" key="2">
    <source>
        <dbReference type="ARBA" id="ARBA00004776"/>
    </source>
</evidence>
<evidence type="ECO:0000256" key="1">
    <source>
        <dbReference type="ARBA" id="ARBA00001947"/>
    </source>
</evidence>
<dbReference type="InterPro" id="IPR009045">
    <property type="entry name" value="Zn_M74/Hedgehog-like"/>
</dbReference>
<dbReference type="SUPFAM" id="SSF55166">
    <property type="entry name" value="Hedgehog/DD-peptidase"/>
    <property type="match status" value="1"/>
</dbReference>
<dbReference type="GO" id="GO:0008237">
    <property type="term" value="F:metallopeptidase activity"/>
    <property type="evidence" value="ECO:0007669"/>
    <property type="project" value="UniProtKB-KW"/>
</dbReference>
<dbReference type="PROSITE" id="PS51318">
    <property type="entry name" value="TAT"/>
    <property type="match status" value="1"/>
</dbReference>
<comment type="similarity">
    <text evidence="10">Belongs to the peptidase M15 family.</text>
</comment>
<reference evidence="14" key="1">
    <citation type="submission" date="2017-05" db="EMBL/GenBank/DDBJ databases">
        <authorList>
            <person name="Macchi M."/>
            <person name="Festa S."/>
            <person name="Coppotelli B.M."/>
            <person name="Morelli I.S."/>
        </authorList>
    </citation>
    <scope>NUCLEOTIDE SEQUENCE [LARGE SCALE GENOMIC DNA]</scope>
    <source>
        <strain evidence="14">I</strain>
    </source>
</reference>
<dbReference type="STRING" id="1122125.GCA_000423185_04668"/>
<dbReference type="AlphaFoldDB" id="A0A211ZRJ7"/>